<reference evidence="2" key="1">
    <citation type="journal article" date="2019" name="Nat. Commun.">
        <title>The genome of broomcorn millet.</title>
        <authorList>
            <person name="Zou C."/>
            <person name="Miki D."/>
            <person name="Li D."/>
            <person name="Tang Q."/>
            <person name="Xiao L."/>
            <person name="Rajput S."/>
            <person name="Deng P."/>
            <person name="Jia W."/>
            <person name="Huang R."/>
            <person name="Zhang M."/>
            <person name="Sun Y."/>
            <person name="Hu J."/>
            <person name="Fu X."/>
            <person name="Schnable P.S."/>
            <person name="Li F."/>
            <person name="Zhang H."/>
            <person name="Feng B."/>
            <person name="Zhu X."/>
            <person name="Liu R."/>
            <person name="Schnable J.C."/>
            <person name="Zhu J.-K."/>
            <person name="Zhang H."/>
        </authorList>
    </citation>
    <scope>NUCLEOTIDE SEQUENCE [LARGE SCALE GENOMIC DNA]</scope>
</reference>
<comment type="caution">
    <text evidence="1">The sequence shown here is derived from an EMBL/GenBank/DDBJ whole genome shotgun (WGS) entry which is preliminary data.</text>
</comment>
<name>A0A3L6PRT0_PANMI</name>
<dbReference type="Proteomes" id="UP000275267">
    <property type="component" value="Unassembled WGS sequence"/>
</dbReference>
<keyword evidence="2" id="KW-1185">Reference proteome</keyword>
<dbReference type="AlphaFoldDB" id="A0A3L6PRT0"/>
<organism evidence="1 2">
    <name type="scientific">Panicum miliaceum</name>
    <name type="common">Proso millet</name>
    <name type="synonym">Broomcorn millet</name>
    <dbReference type="NCBI Taxonomy" id="4540"/>
    <lineage>
        <taxon>Eukaryota</taxon>
        <taxon>Viridiplantae</taxon>
        <taxon>Streptophyta</taxon>
        <taxon>Embryophyta</taxon>
        <taxon>Tracheophyta</taxon>
        <taxon>Spermatophyta</taxon>
        <taxon>Magnoliopsida</taxon>
        <taxon>Liliopsida</taxon>
        <taxon>Poales</taxon>
        <taxon>Poaceae</taxon>
        <taxon>PACMAD clade</taxon>
        <taxon>Panicoideae</taxon>
        <taxon>Panicodae</taxon>
        <taxon>Paniceae</taxon>
        <taxon>Panicinae</taxon>
        <taxon>Panicum</taxon>
        <taxon>Panicum sect. Panicum</taxon>
    </lineage>
</organism>
<accession>A0A3L6PRT0</accession>
<sequence>MALLKKKGTLGRMRWIKDSTATTDKLWSSAHRSPEVPHEILMFPQVNIDRPHVVHFLIGSYEDMMKKMWLVAIDMNTTTVESFSQYINGKEDLGTVDADLTQQRKRKDME</sequence>
<dbReference type="OrthoDB" id="662120at2759"/>
<evidence type="ECO:0000313" key="1">
    <source>
        <dbReference type="EMBL" id="RLM64442.1"/>
    </source>
</evidence>
<evidence type="ECO:0000313" key="2">
    <source>
        <dbReference type="Proteomes" id="UP000275267"/>
    </source>
</evidence>
<protein>
    <submittedName>
        <fullName evidence="1">Uncharacterized protein</fullName>
    </submittedName>
</protein>
<dbReference type="EMBL" id="PQIB02000015">
    <property type="protein sequence ID" value="RLM64442.1"/>
    <property type="molecule type" value="Genomic_DNA"/>
</dbReference>
<gene>
    <name evidence="1" type="ORF">C2845_PM16G19270</name>
</gene>
<proteinExistence type="predicted"/>